<dbReference type="Gene3D" id="1.10.260.40">
    <property type="entry name" value="lambda repressor-like DNA-binding domains"/>
    <property type="match status" value="1"/>
</dbReference>
<comment type="caution">
    <text evidence="2">The sequence shown here is derived from an EMBL/GenBank/DDBJ whole genome shotgun (WGS) entry which is preliminary data.</text>
</comment>
<dbReference type="InterPro" id="IPR010982">
    <property type="entry name" value="Lambda_DNA-bd_dom_sf"/>
</dbReference>
<dbReference type="Pfam" id="PF12844">
    <property type="entry name" value="HTH_19"/>
    <property type="match status" value="1"/>
</dbReference>
<dbReference type="SUPFAM" id="SSF47413">
    <property type="entry name" value="lambda repressor-like DNA-binding domains"/>
    <property type="match status" value="1"/>
</dbReference>
<dbReference type="Proteomes" id="UP000319897">
    <property type="component" value="Unassembled WGS sequence"/>
</dbReference>
<dbReference type="GO" id="GO:0003677">
    <property type="term" value="F:DNA binding"/>
    <property type="evidence" value="ECO:0007669"/>
    <property type="project" value="InterPro"/>
</dbReference>
<dbReference type="OrthoDB" id="7861047at2"/>
<dbReference type="EMBL" id="VFSU01000034">
    <property type="protein sequence ID" value="TPE58544.1"/>
    <property type="molecule type" value="Genomic_DNA"/>
</dbReference>
<dbReference type="PROSITE" id="PS50943">
    <property type="entry name" value="HTH_CROC1"/>
    <property type="match status" value="1"/>
</dbReference>
<evidence type="ECO:0000313" key="3">
    <source>
        <dbReference type="Proteomes" id="UP000319897"/>
    </source>
</evidence>
<proteinExistence type="predicted"/>
<reference evidence="2 3" key="1">
    <citation type="submission" date="2019-06" db="EMBL/GenBank/DDBJ databases">
        <authorList>
            <person name="Lee I."/>
            <person name="Jang G.I."/>
            <person name="Hwang C.Y."/>
        </authorList>
    </citation>
    <scope>NUCLEOTIDE SEQUENCE [LARGE SCALE GENOMIC DNA]</scope>
    <source>
        <strain evidence="2 3">PAMC 28131</strain>
    </source>
</reference>
<evidence type="ECO:0000259" key="1">
    <source>
        <dbReference type="PROSITE" id="PS50943"/>
    </source>
</evidence>
<evidence type="ECO:0000313" key="2">
    <source>
        <dbReference type="EMBL" id="TPE58544.1"/>
    </source>
</evidence>
<organism evidence="2 3">
    <name type="scientific">Sandaracinobacter neustonicus</name>
    <dbReference type="NCBI Taxonomy" id="1715348"/>
    <lineage>
        <taxon>Bacteria</taxon>
        <taxon>Pseudomonadati</taxon>
        <taxon>Pseudomonadota</taxon>
        <taxon>Alphaproteobacteria</taxon>
        <taxon>Sphingomonadales</taxon>
        <taxon>Sphingosinicellaceae</taxon>
        <taxon>Sandaracinobacter</taxon>
    </lineage>
</organism>
<feature type="domain" description="HTH cro/C1-type" evidence="1">
    <location>
        <begin position="34"/>
        <end position="88"/>
    </location>
</feature>
<sequence>MGYDLAHDSFQGTNEHHWGTIVNMTGMQGIGSRLASARANKQVSQVKAAAMLEISDKTYKNYELEKREIPLSTAIVFCEAFEVDLEWLVGLQANAGEKSVALVSETIEALFSEAQERKLSLSPNRAAKIGTYIFRNSTQKGTSPQAEAGPIFDMLNDT</sequence>
<dbReference type="SMART" id="SM00530">
    <property type="entry name" value="HTH_XRE"/>
    <property type="match status" value="1"/>
</dbReference>
<gene>
    <name evidence="2" type="ORF">FJQ54_15890</name>
</gene>
<name>A0A501XE31_9SPHN</name>
<accession>A0A501XE31</accession>
<dbReference type="AlphaFoldDB" id="A0A501XE31"/>
<protein>
    <submittedName>
        <fullName evidence="2">Helix-turn-helix transcriptional regulator</fullName>
    </submittedName>
</protein>
<dbReference type="CDD" id="cd00093">
    <property type="entry name" value="HTH_XRE"/>
    <property type="match status" value="1"/>
</dbReference>
<dbReference type="RefSeq" id="WP_140929396.1">
    <property type="nucleotide sequence ID" value="NZ_VFSU01000034.1"/>
</dbReference>
<dbReference type="InterPro" id="IPR001387">
    <property type="entry name" value="Cro/C1-type_HTH"/>
</dbReference>
<keyword evidence="3" id="KW-1185">Reference proteome</keyword>